<evidence type="ECO:0000256" key="3">
    <source>
        <dbReference type="ARBA" id="ARBA00022692"/>
    </source>
</evidence>
<comment type="caution">
    <text evidence="7">The sequence shown here is derived from an EMBL/GenBank/DDBJ whole genome shotgun (WGS) entry which is preliminary data.</text>
</comment>
<evidence type="ECO:0000256" key="6">
    <source>
        <dbReference type="RuleBase" id="RU367008"/>
    </source>
</evidence>
<keyword evidence="5 6" id="KW-0472">Membrane</keyword>
<comment type="subunit">
    <text evidence="6">Component of the oligosaccharyltransferase (OST) complex.</text>
</comment>
<dbReference type="EMBL" id="CAJFDH010000005">
    <property type="protein sequence ID" value="CAD5225189.1"/>
    <property type="molecule type" value="Genomic_DNA"/>
</dbReference>
<keyword evidence="3 6" id="KW-0812">Transmembrane</keyword>
<feature type="transmembrane region" description="Helical" evidence="6">
    <location>
        <begin position="20"/>
        <end position="43"/>
    </location>
</feature>
<dbReference type="Pfam" id="PF05251">
    <property type="entry name" value="Ost5"/>
    <property type="match status" value="1"/>
</dbReference>
<evidence type="ECO:0000256" key="2">
    <source>
        <dbReference type="ARBA" id="ARBA00009825"/>
    </source>
</evidence>
<sequence length="80" mass="8830">MVVDISQMERYEAPVSPALYPQLSVILLGIGLLLTSFIIIGAFTTSKNRNFLKQIVNAFFAAAFLGFGSVFLLLWVGIYI</sequence>
<dbReference type="Proteomes" id="UP000783686">
    <property type="component" value="Unassembled WGS sequence"/>
</dbReference>
<dbReference type="EMBL" id="CAJFCW020000005">
    <property type="protein sequence ID" value="CAG9120521.1"/>
    <property type="molecule type" value="Genomic_DNA"/>
</dbReference>
<dbReference type="GO" id="GO:0006487">
    <property type="term" value="P:protein N-linked glycosylation"/>
    <property type="evidence" value="ECO:0007669"/>
    <property type="project" value="UniProtKB-UniRule"/>
</dbReference>
<comment type="subcellular location">
    <subcellularLocation>
        <location evidence="1 6">Membrane</location>
        <topology evidence="1 6">Multi-pass membrane protein</topology>
    </subcellularLocation>
</comment>
<evidence type="ECO:0000256" key="1">
    <source>
        <dbReference type="ARBA" id="ARBA00004141"/>
    </source>
</evidence>
<dbReference type="Proteomes" id="UP000614601">
    <property type="component" value="Unassembled WGS sequence"/>
</dbReference>
<dbReference type="AlphaFoldDB" id="A0A811LD64"/>
<evidence type="ECO:0000313" key="8">
    <source>
        <dbReference type="Proteomes" id="UP000614601"/>
    </source>
</evidence>
<protein>
    <recommendedName>
        <fullName evidence="6">Dolichyl-diphosphooligosaccharide-protein glycosyltransferase subunit TMEM258</fullName>
    </recommendedName>
    <alternativeName>
        <fullName evidence="6">Transmembrane protein 258</fullName>
    </alternativeName>
</protein>
<evidence type="ECO:0000313" key="7">
    <source>
        <dbReference type="EMBL" id="CAD5225189.1"/>
    </source>
</evidence>
<keyword evidence="8" id="KW-1185">Reference proteome</keyword>
<comment type="function">
    <text evidence="6">Subunit of the oligosaccharyl transferase (OST) complex that catalyzes the initial transfer of a defined glycan (Glc(3)Man(9)GlcNAc(2) in eukaryotes) from the lipid carrier dolichol-pyrophosphate to an asparagine residue within an Asn-X-Ser/Thr consensus motif in nascent polypeptide chains, the first step in protein N-glycosylation. N-glycosylation occurs cotranslationally and the complex associates with the Sec61 complex at the channel-forming translocon complex that mediates protein translocation across the endoplasmic reticulum (ER). All subunits are required for a maximal enzyme activity.</text>
</comment>
<reference evidence="7" key="1">
    <citation type="submission" date="2020-09" db="EMBL/GenBank/DDBJ databases">
        <authorList>
            <person name="Kikuchi T."/>
        </authorList>
    </citation>
    <scope>NUCLEOTIDE SEQUENCE</scope>
    <source>
        <strain evidence="7">SH1</strain>
    </source>
</reference>
<gene>
    <name evidence="7" type="ORF">BOKJ2_LOCUS11454</name>
</gene>
<feature type="transmembrane region" description="Helical" evidence="6">
    <location>
        <begin position="55"/>
        <end position="78"/>
    </location>
</feature>
<name>A0A811LD64_9BILA</name>
<dbReference type="GO" id="GO:0008250">
    <property type="term" value="C:oligosaccharyltransferase complex"/>
    <property type="evidence" value="ECO:0007669"/>
    <property type="project" value="UniProtKB-UniRule"/>
</dbReference>
<evidence type="ECO:0000256" key="4">
    <source>
        <dbReference type="ARBA" id="ARBA00022989"/>
    </source>
</evidence>
<evidence type="ECO:0000256" key="5">
    <source>
        <dbReference type="ARBA" id="ARBA00023136"/>
    </source>
</evidence>
<accession>A0A811LD64</accession>
<keyword evidence="4 6" id="KW-1133">Transmembrane helix</keyword>
<comment type="similarity">
    <text evidence="2 6">Belongs to the OST5 family.</text>
</comment>
<proteinExistence type="inferred from homology"/>
<dbReference type="PANTHER" id="PTHR13636">
    <property type="entry name" value="TRANSMEMBRANE PROTEIN 258"/>
    <property type="match status" value="1"/>
</dbReference>
<organism evidence="7 8">
    <name type="scientific">Bursaphelenchus okinawaensis</name>
    <dbReference type="NCBI Taxonomy" id="465554"/>
    <lineage>
        <taxon>Eukaryota</taxon>
        <taxon>Metazoa</taxon>
        <taxon>Ecdysozoa</taxon>
        <taxon>Nematoda</taxon>
        <taxon>Chromadorea</taxon>
        <taxon>Rhabditida</taxon>
        <taxon>Tylenchina</taxon>
        <taxon>Tylenchomorpha</taxon>
        <taxon>Aphelenchoidea</taxon>
        <taxon>Aphelenchoididae</taxon>
        <taxon>Bursaphelenchus</taxon>
    </lineage>
</organism>
<dbReference type="InterPro" id="IPR007915">
    <property type="entry name" value="TMEM258/Ost5"/>
</dbReference>